<dbReference type="PRINTS" id="PR00455">
    <property type="entry name" value="HTHTETR"/>
</dbReference>
<dbReference type="Gene3D" id="1.10.10.60">
    <property type="entry name" value="Homeodomain-like"/>
    <property type="match status" value="1"/>
</dbReference>
<gene>
    <name evidence="4" type="ORF">ACFYXQ_14755</name>
</gene>
<dbReference type="PANTHER" id="PTHR30055">
    <property type="entry name" value="HTH-TYPE TRANSCRIPTIONAL REGULATOR RUTR"/>
    <property type="match status" value="1"/>
</dbReference>
<organism evidence="4 5">
    <name type="scientific">Nocardia jiangxiensis</name>
    <dbReference type="NCBI Taxonomy" id="282685"/>
    <lineage>
        <taxon>Bacteria</taxon>
        <taxon>Bacillati</taxon>
        <taxon>Actinomycetota</taxon>
        <taxon>Actinomycetes</taxon>
        <taxon>Mycobacteriales</taxon>
        <taxon>Nocardiaceae</taxon>
        <taxon>Nocardia</taxon>
    </lineage>
</organism>
<dbReference type="Gene3D" id="1.10.357.10">
    <property type="entry name" value="Tetracycline Repressor, domain 2"/>
    <property type="match status" value="1"/>
</dbReference>
<dbReference type="InterPro" id="IPR009057">
    <property type="entry name" value="Homeodomain-like_sf"/>
</dbReference>
<sequence>MATSTSRRRHRDTLRKGELREKAILDTAESLLAEPGPDAMTVEDIARGAGISRGSLYFYFGSKNEVLTALVARTLEQLRSTALVPTADTDLPPREAIALAVQGTESMWREHGSVMRTAVEYSALVPEIGDLWTEAIATSRDALTLILVRAGLPDGPAPTDAPALAQSLCWMTERTFYRTTVESPDQLPTTARTCTEIWHRVIPDNNP</sequence>
<dbReference type="SUPFAM" id="SSF46689">
    <property type="entry name" value="Homeodomain-like"/>
    <property type="match status" value="1"/>
</dbReference>
<dbReference type="RefSeq" id="WP_040823382.1">
    <property type="nucleotide sequence ID" value="NZ_JBIAQY010000004.1"/>
</dbReference>
<accession>A0ABW6S1I3</accession>
<name>A0ABW6S1I3_9NOCA</name>
<proteinExistence type="predicted"/>
<dbReference type="InterPro" id="IPR001647">
    <property type="entry name" value="HTH_TetR"/>
</dbReference>
<keyword evidence="1 2" id="KW-0238">DNA-binding</keyword>
<dbReference type="InterPro" id="IPR036271">
    <property type="entry name" value="Tet_transcr_reg_TetR-rel_C_sf"/>
</dbReference>
<feature type="DNA-binding region" description="H-T-H motif" evidence="2">
    <location>
        <begin position="41"/>
        <end position="60"/>
    </location>
</feature>
<evidence type="ECO:0000259" key="3">
    <source>
        <dbReference type="PROSITE" id="PS50977"/>
    </source>
</evidence>
<dbReference type="SUPFAM" id="SSF48498">
    <property type="entry name" value="Tetracyclin repressor-like, C-terminal domain"/>
    <property type="match status" value="1"/>
</dbReference>
<protein>
    <submittedName>
        <fullName evidence="4">TetR/AcrR family transcriptional regulator</fullName>
    </submittedName>
</protein>
<dbReference type="Proteomes" id="UP001601992">
    <property type="component" value="Unassembled WGS sequence"/>
</dbReference>
<dbReference type="PROSITE" id="PS50977">
    <property type="entry name" value="HTH_TETR_2"/>
    <property type="match status" value="1"/>
</dbReference>
<dbReference type="EMBL" id="JBIAQY010000004">
    <property type="protein sequence ID" value="MFF3569029.1"/>
    <property type="molecule type" value="Genomic_DNA"/>
</dbReference>
<evidence type="ECO:0000256" key="1">
    <source>
        <dbReference type="ARBA" id="ARBA00023125"/>
    </source>
</evidence>
<dbReference type="PANTHER" id="PTHR30055:SF184">
    <property type="entry name" value="HTH-TYPE TRANSCRIPTIONAL REGULATOR ETHR"/>
    <property type="match status" value="1"/>
</dbReference>
<evidence type="ECO:0000313" key="4">
    <source>
        <dbReference type="EMBL" id="MFF3569029.1"/>
    </source>
</evidence>
<evidence type="ECO:0000256" key="2">
    <source>
        <dbReference type="PROSITE-ProRule" id="PRU00335"/>
    </source>
</evidence>
<keyword evidence="5" id="KW-1185">Reference proteome</keyword>
<evidence type="ECO:0000313" key="5">
    <source>
        <dbReference type="Proteomes" id="UP001601992"/>
    </source>
</evidence>
<feature type="domain" description="HTH tetR-type" evidence="3">
    <location>
        <begin position="18"/>
        <end position="78"/>
    </location>
</feature>
<dbReference type="InterPro" id="IPR050109">
    <property type="entry name" value="HTH-type_TetR-like_transc_reg"/>
</dbReference>
<dbReference type="InterPro" id="IPR023772">
    <property type="entry name" value="DNA-bd_HTH_TetR-type_CS"/>
</dbReference>
<dbReference type="Pfam" id="PF21313">
    <property type="entry name" value="EthR_C"/>
    <property type="match status" value="1"/>
</dbReference>
<dbReference type="InterPro" id="IPR049397">
    <property type="entry name" value="EthR_C"/>
</dbReference>
<reference evidence="4 5" key="1">
    <citation type="submission" date="2024-10" db="EMBL/GenBank/DDBJ databases">
        <title>The Natural Products Discovery Center: Release of the First 8490 Sequenced Strains for Exploring Actinobacteria Biosynthetic Diversity.</title>
        <authorList>
            <person name="Kalkreuter E."/>
            <person name="Kautsar S.A."/>
            <person name="Yang D."/>
            <person name="Bader C.D."/>
            <person name="Teijaro C.N."/>
            <person name="Fluegel L."/>
            <person name="Davis C.M."/>
            <person name="Simpson J.R."/>
            <person name="Lauterbach L."/>
            <person name="Steele A.D."/>
            <person name="Gui C."/>
            <person name="Meng S."/>
            <person name="Li G."/>
            <person name="Viehrig K."/>
            <person name="Ye F."/>
            <person name="Su P."/>
            <person name="Kiefer A.F."/>
            <person name="Nichols A."/>
            <person name="Cepeda A.J."/>
            <person name="Yan W."/>
            <person name="Fan B."/>
            <person name="Jiang Y."/>
            <person name="Adhikari A."/>
            <person name="Zheng C.-J."/>
            <person name="Schuster L."/>
            <person name="Cowan T.M."/>
            <person name="Smanski M.J."/>
            <person name="Chevrette M.G."/>
            <person name="De Carvalho L.P.S."/>
            <person name="Shen B."/>
        </authorList>
    </citation>
    <scope>NUCLEOTIDE SEQUENCE [LARGE SCALE GENOMIC DNA]</scope>
    <source>
        <strain evidence="4 5">NPDC002593</strain>
    </source>
</reference>
<comment type="caution">
    <text evidence="4">The sequence shown here is derived from an EMBL/GenBank/DDBJ whole genome shotgun (WGS) entry which is preliminary data.</text>
</comment>
<dbReference type="Pfam" id="PF00440">
    <property type="entry name" value="TetR_N"/>
    <property type="match status" value="1"/>
</dbReference>
<dbReference type="PROSITE" id="PS01081">
    <property type="entry name" value="HTH_TETR_1"/>
    <property type="match status" value="1"/>
</dbReference>